<dbReference type="PROSITE" id="PS51257">
    <property type="entry name" value="PROKAR_LIPOPROTEIN"/>
    <property type="match status" value="1"/>
</dbReference>
<sequence>MNRIIPIGLMIVLATTGCTGPGGLFGDDEENEEPFVYDLTIEDLWTDIPENMTSASDIINMTYELEKSPRVTNFTEIGYS</sequence>
<evidence type="ECO:0000313" key="1">
    <source>
        <dbReference type="EMBL" id="SVB94169.1"/>
    </source>
</evidence>
<reference evidence="1" key="1">
    <citation type="submission" date="2018-05" db="EMBL/GenBank/DDBJ databases">
        <authorList>
            <person name="Lanie J.A."/>
            <person name="Ng W.-L."/>
            <person name="Kazmierczak K.M."/>
            <person name="Andrzejewski T.M."/>
            <person name="Davidsen T.M."/>
            <person name="Wayne K.J."/>
            <person name="Tettelin H."/>
            <person name="Glass J.I."/>
            <person name="Rusch D."/>
            <person name="Podicherti R."/>
            <person name="Tsui H.-C.T."/>
            <person name="Winkler M.E."/>
        </authorList>
    </citation>
    <scope>NUCLEOTIDE SEQUENCE</scope>
</reference>
<gene>
    <name evidence="1" type="ORF">METZ01_LOCUS247023</name>
</gene>
<protein>
    <submittedName>
        <fullName evidence="1">Uncharacterized protein</fullName>
    </submittedName>
</protein>
<dbReference type="AlphaFoldDB" id="A0A382I4F9"/>
<dbReference type="EMBL" id="UINC01064981">
    <property type="protein sequence ID" value="SVB94169.1"/>
    <property type="molecule type" value="Genomic_DNA"/>
</dbReference>
<name>A0A382I4F9_9ZZZZ</name>
<organism evidence="1">
    <name type="scientific">marine metagenome</name>
    <dbReference type="NCBI Taxonomy" id="408172"/>
    <lineage>
        <taxon>unclassified sequences</taxon>
        <taxon>metagenomes</taxon>
        <taxon>ecological metagenomes</taxon>
    </lineage>
</organism>
<feature type="non-terminal residue" evidence="1">
    <location>
        <position position="80"/>
    </location>
</feature>
<proteinExistence type="predicted"/>
<accession>A0A382I4F9</accession>